<dbReference type="InterPro" id="IPR003593">
    <property type="entry name" value="AAA+_ATPase"/>
</dbReference>
<dbReference type="SUPFAM" id="SSF90123">
    <property type="entry name" value="ABC transporter transmembrane region"/>
    <property type="match status" value="2"/>
</dbReference>
<keyword evidence="13" id="KW-1185">Reference proteome</keyword>
<dbReference type="FunFam" id="1.20.1560.10:FF:000014">
    <property type="entry name" value="Multidrug resistance-associated protein member 4"/>
    <property type="match status" value="1"/>
</dbReference>
<feature type="transmembrane region" description="Helical" evidence="9">
    <location>
        <begin position="145"/>
        <end position="169"/>
    </location>
</feature>
<name>A0A812CY13_ACAPH</name>
<comment type="subcellular location">
    <subcellularLocation>
        <location evidence="1">Membrane</location>
        <topology evidence="1">Multi-pass membrane protein</topology>
    </subcellularLocation>
</comment>
<keyword evidence="8 9" id="KW-0472">Membrane</keyword>
<feature type="transmembrane region" description="Helical" evidence="9">
    <location>
        <begin position="754"/>
        <end position="776"/>
    </location>
</feature>
<evidence type="ECO:0000256" key="5">
    <source>
        <dbReference type="ARBA" id="ARBA00022741"/>
    </source>
</evidence>
<dbReference type="PANTHER" id="PTHR24223:SF456">
    <property type="entry name" value="MULTIDRUG RESISTANCE-ASSOCIATED PROTEIN LETHAL(2)03659"/>
    <property type="match status" value="1"/>
</dbReference>
<dbReference type="OrthoDB" id="6500128at2759"/>
<dbReference type="Pfam" id="PF00664">
    <property type="entry name" value="ABC_membrane"/>
    <property type="match status" value="2"/>
</dbReference>
<evidence type="ECO:0000256" key="7">
    <source>
        <dbReference type="ARBA" id="ARBA00022989"/>
    </source>
</evidence>
<comment type="caution">
    <text evidence="12">The sequence shown here is derived from an EMBL/GenBank/DDBJ whole genome shotgun (WGS) entry which is preliminary data.</text>
</comment>
<dbReference type="InterPro" id="IPR027417">
    <property type="entry name" value="P-loop_NTPase"/>
</dbReference>
<feature type="domain" description="ABC transmembrane type-1" evidence="11">
    <location>
        <begin position="692"/>
        <end position="993"/>
    </location>
</feature>
<dbReference type="Pfam" id="PF00005">
    <property type="entry name" value="ABC_tran"/>
    <property type="match status" value="2"/>
</dbReference>
<keyword evidence="3" id="KW-0813">Transport</keyword>
<evidence type="ECO:0000259" key="10">
    <source>
        <dbReference type="PROSITE" id="PS50893"/>
    </source>
</evidence>
<feature type="transmembrane region" description="Helical" evidence="9">
    <location>
        <begin position="175"/>
        <end position="192"/>
    </location>
</feature>
<evidence type="ECO:0000259" key="11">
    <source>
        <dbReference type="PROSITE" id="PS50929"/>
    </source>
</evidence>
<dbReference type="SMART" id="SM00382">
    <property type="entry name" value="AAA"/>
    <property type="match status" value="2"/>
</dbReference>
<keyword evidence="6" id="KW-0067">ATP-binding</keyword>
<dbReference type="InterPro" id="IPR050173">
    <property type="entry name" value="ABC_transporter_C-like"/>
</dbReference>
<sequence length="1317" mass="149534">MPGEWEKEIGKLKTSGKPSLLRAILHVIWKRYLCWLFVAFIDETTKVIQPLLLGRLVSYFTPNTVITTTEAYLYGAGVIMCVFLNGLLNHTFFFNVYRMGMKIRIACCSLMFKKVLKLSHVALKKTTCGQIVNLMSNDVNRFDQAALYVHYFVIGPPQTLVIIGILWYMLGPACLVGFVVLIFIVPLQVWMGKLVSKLRCKTAIHTDERMRLMNEIISGIRVLKMYCWEKPFGDLIKKVRKQELHSIWMTKCLSSVHLCSWDASYFLMYVSFVAAASLGHALLPILVYTCIPMIKLVIFSMLFFFYMGIRNFSESLTSCSRIQEFLLLEELPPKAVIHQTGNSKGLVIKDMSAKWDKELPQMTLKNISLILNPGELLAVVGPVGAGKSSLLMSILKELPVLSGQVNVHGTMSYVAQQPWIFSASLRQNILFGQKYDKIKYKQIVQVCALKRDIELLPHKEQQWLVSPFTQVFPSCLLSIKHSPHFCDLLYEIKPSSFCNHLYPKILTCSLAPPPIKKSSSQIFLLYIPTKILASSYANCFLTQTFSLKLSLYVQCINGYLKEKSRILVTHQLQFLPQVNRIIILDQGEAVGIGTFEELLESGIDFASLLKRPNKEEEQEAPTRAASVLDMVEMSPSVTNLQDQVGSLVSLCSVGNEFKEEVHIQEEGRKIGHIGLYVYLQYFKAGAHFLYGILMGLVFIVSTLFYIGTDYWVARWSNQEQSRYEALQKQKAIISEGYNFTNTTIPTTDFSYNTAIYSGLTLGVFAFSLLKAFMFYWNSIQTSQTLHNTMYTNIIRAKIAFFDENPAGRILNRFSKDMGLIDDILPANGMDFLQCFFLTMSVVFVTGFVNPWIFIPTFFMVCLFIFLRQYYVRTSRSVKRLETVARSPVFSQINASLQGLSSIRAFNAQERFLEEFDNFQDIHTEAWFLFIAITRWLALRLDLLCTAFVSSVIMGSIPLSSELDAGIVGLSVTYSFILTGMFQWFIRQSVEVENNIVSVERVLEYGKLPKEASLESEDSKQPKQVWPEHGNIVAKNLSLKYYEDGPLVLKNINFAIKSQEKVGIAGRTGAGKSSLIIAMFRMVEPQGQLIIDNIDSKSIGLHDLRSKLSIIPQDPVLFKGTLRKNLDPFKEYQDEDLWRALEEVQMKDVISELPKGLESQVNEGGDNYSVGQRQLICLGRAILRQNKILIIDEATANVDVGTDALIQKTIREKFKHCTVLTIAHRLVTIMDSDRVLVLDNGEIMEFDSPHNLLQDTKGYFYKMVHQGDSSEIEYLTSIAWQAAQRQKEFSSNKTHEPVTHLLQQSDKDLTTSVASLTI</sequence>
<comment type="similarity">
    <text evidence="2">Belongs to the ABC transporter superfamily. ABCC family. Conjugate transporter (TC 3.A.1.208) subfamily.</text>
</comment>
<dbReference type="PROSITE" id="PS00211">
    <property type="entry name" value="ABC_TRANSPORTER_1"/>
    <property type="match status" value="1"/>
</dbReference>
<dbReference type="FunFam" id="1.20.1560.10:FF:000026">
    <property type="entry name" value="Multidrug resistance-associated protein lethal(2)03659"/>
    <property type="match status" value="1"/>
</dbReference>
<feature type="domain" description="ABC transporter" evidence="10">
    <location>
        <begin position="346"/>
        <end position="611"/>
    </location>
</feature>
<dbReference type="GO" id="GO:0140359">
    <property type="term" value="F:ABC-type transporter activity"/>
    <property type="evidence" value="ECO:0007669"/>
    <property type="project" value="InterPro"/>
</dbReference>
<evidence type="ECO:0000313" key="12">
    <source>
        <dbReference type="EMBL" id="CAE1282646.1"/>
    </source>
</evidence>
<keyword evidence="4 9" id="KW-0812">Transmembrane</keyword>
<feature type="transmembrane region" description="Helical" evidence="9">
    <location>
        <begin position="285"/>
        <end position="306"/>
    </location>
</feature>
<organism evidence="12 13">
    <name type="scientific">Acanthosepion pharaonis</name>
    <name type="common">Pharaoh cuttlefish</name>
    <name type="synonym">Sepia pharaonis</name>
    <dbReference type="NCBI Taxonomy" id="158019"/>
    <lineage>
        <taxon>Eukaryota</taxon>
        <taxon>Metazoa</taxon>
        <taxon>Spiralia</taxon>
        <taxon>Lophotrochozoa</taxon>
        <taxon>Mollusca</taxon>
        <taxon>Cephalopoda</taxon>
        <taxon>Coleoidea</taxon>
        <taxon>Decapodiformes</taxon>
        <taxon>Sepiida</taxon>
        <taxon>Sepiina</taxon>
        <taxon>Sepiidae</taxon>
        <taxon>Acanthosepion</taxon>
    </lineage>
</organism>
<dbReference type="PROSITE" id="PS50929">
    <property type="entry name" value="ABC_TM1F"/>
    <property type="match status" value="2"/>
</dbReference>
<dbReference type="PROSITE" id="PS50893">
    <property type="entry name" value="ABC_TRANSPORTER_2"/>
    <property type="match status" value="2"/>
</dbReference>
<feature type="transmembrane region" description="Helical" evidence="9">
    <location>
        <begin position="258"/>
        <end position="279"/>
    </location>
</feature>
<proteinExistence type="inferred from homology"/>
<evidence type="ECO:0000256" key="3">
    <source>
        <dbReference type="ARBA" id="ARBA00022448"/>
    </source>
</evidence>
<dbReference type="Proteomes" id="UP000597762">
    <property type="component" value="Unassembled WGS sequence"/>
</dbReference>
<accession>A0A812CY13</accession>
<evidence type="ECO:0000256" key="8">
    <source>
        <dbReference type="ARBA" id="ARBA00023136"/>
    </source>
</evidence>
<evidence type="ECO:0000313" key="13">
    <source>
        <dbReference type="Proteomes" id="UP000597762"/>
    </source>
</evidence>
<evidence type="ECO:0000256" key="1">
    <source>
        <dbReference type="ARBA" id="ARBA00004141"/>
    </source>
</evidence>
<feature type="transmembrane region" description="Helical" evidence="9">
    <location>
        <begin position="71"/>
        <end position="94"/>
    </location>
</feature>
<feature type="domain" description="ABC transmembrane type-1" evidence="11">
    <location>
        <begin position="36"/>
        <end position="321"/>
    </location>
</feature>
<dbReference type="SUPFAM" id="SSF52540">
    <property type="entry name" value="P-loop containing nucleoside triphosphate hydrolases"/>
    <property type="match status" value="2"/>
</dbReference>
<dbReference type="GO" id="GO:0016020">
    <property type="term" value="C:membrane"/>
    <property type="evidence" value="ECO:0007669"/>
    <property type="project" value="UniProtKB-SubCell"/>
</dbReference>
<dbReference type="CDD" id="cd03244">
    <property type="entry name" value="ABCC_MRP_domain2"/>
    <property type="match status" value="1"/>
</dbReference>
<evidence type="ECO:0000256" key="9">
    <source>
        <dbReference type="SAM" id="Phobius"/>
    </source>
</evidence>
<dbReference type="GO" id="GO:0005524">
    <property type="term" value="F:ATP binding"/>
    <property type="evidence" value="ECO:0007669"/>
    <property type="project" value="UniProtKB-KW"/>
</dbReference>
<dbReference type="PANTHER" id="PTHR24223">
    <property type="entry name" value="ATP-BINDING CASSETTE SUB-FAMILY C"/>
    <property type="match status" value="1"/>
</dbReference>
<feature type="domain" description="ABC transporter" evidence="10">
    <location>
        <begin position="1031"/>
        <end position="1264"/>
    </location>
</feature>
<evidence type="ECO:0000256" key="2">
    <source>
        <dbReference type="ARBA" id="ARBA00009726"/>
    </source>
</evidence>
<keyword evidence="5" id="KW-0547">Nucleotide-binding</keyword>
<feature type="transmembrane region" description="Helical" evidence="9">
    <location>
        <begin position="688"/>
        <end position="707"/>
    </location>
</feature>
<reference evidence="12" key="1">
    <citation type="submission" date="2021-01" db="EMBL/GenBank/DDBJ databases">
        <authorList>
            <person name="Li R."/>
            <person name="Bekaert M."/>
        </authorList>
    </citation>
    <scope>NUCLEOTIDE SEQUENCE</scope>
    <source>
        <strain evidence="12">Farmed</strain>
    </source>
</reference>
<keyword evidence="7 9" id="KW-1133">Transmembrane helix</keyword>
<dbReference type="InterPro" id="IPR011527">
    <property type="entry name" value="ABC1_TM_dom"/>
</dbReference>
<dbReference type="FunFam" id="3.40.50.300:FF:000163">
    <property type="entry name" value="Multidrug resistance-associated protein member 4"/>
    <property type="match status" value="1"/>
</dbReference>
<dbReference type="InterPro" id="IPR036640">
    <property type="entry name" value="ABC1_TM_sf"/>
</dbReference>
<dbReference type="GO" id="GO:0016887">
    <property type="term" value="F:ATP hydrolysis activity"/>
    <property type="evidence" value="ECO:0007669"/>
    <property type="project" value="InterPro"/>
</dbReference>
<dbReference type="InterPro" id="IPR017871">
    <property type="entry name" value="ABC_transporter-like_CS"/>
</dbReference>
<evidence type="ECO:0000256" key="6">
    <source>
        <dbReference type="ARBA" id="ARBA00022840"/>
    </source>
</evidence>
<gene>
    <name evidence="12" type="ORF">SPHA_43588</name>
</gene>
<dbReference type="InterPro" id="IPR003439">
    <property type="entry name" value="ABC_transporter-like_ATP-bd"/>
</dbReference>
<dbReference type="Gene3D" id="3.40.50.300">
    <property type="entry name" value="P-loop containing nucleotide triphosphate hydrolases"/>
    <property type="match status" value="3"/>
</dbReference>
<dbReference type="Gene3D" id="1.20.1560.10">
    <property type="entry name" value="ABC transporter type 1, transmembrane domain"/>
    <property type="match status" value="2"/>
</dbReference>
<dbReference type="EMBL" id="CAHIKZ030002195">
    <property type="protein sequence ID" value="CAE1282646.1"/>
    <property type="molecule type" value="Genomic_DNA"/>
</dbReference>
<protein>
    <submittedName>
        <fullName evidence="12">ABCC4</fullName>
    </submittedName>
</protein>
<evidence type="ECO:0000256" key="4">
    <source>
        <dbReference type="ARBA" id="ARBA00022692"/>
    </source>
</evidence>